<gene>
    <name evidence="1" type="ORF">DPMN_059211</name>
</gene>
<proteinExistence type="predicted"/>
<dbReference type="AlphaFoldDB" id="A0A9D4C3P3"/>
<reference evidence="1" key="1">
    <citation type="journal article" date="2019" name="bioRxiv">
        <title>The Genome of the Zebra Mussel, Dreissena polymorpha: A Resource for Invasive Species Research.</title>
        <authorList>
            <person name="McCartney M.A."/>
            <person name="Auch B."/>
            <person name="Kono T."/>
            <person name="Mallez S."/>
            <person name="Zhang Y."/>
            <person name="Obille A."/>
            <person name="Becker A."/>
            <person name="Abrahante J.E."/>
            <person name="Garbe J."/>
            <person name="Badalamenti J.P."/>
            <person name="Herman A."/>
            <person name="Mangelson H."/>
            <person name="Liachko I."/>
            <person name="Sullivan S."/>
            <person name="Sone E.D."/>
            <person name="Koren S."/>
            <person name="Silverstein K.A.T."/>
            <person name="Beckman K.B."/>
            <person name="Gohl D.M."/>
        </authorList>
    </citation>
    <scope>NUCLEOTIDE SEQUENCE</scope>
    <source>
        <strain evidence="1">Duluth1</strain>
        <tissue evidence="1">Whole animal</tissue>
    </source>
</reference>
<name>A0A9D4C3P3_DREPO</name>
<reference evidence="1" key="2">
    <citation type="submission" date="2020-11" db="EMBL/GenBank/DDBJ databases">
        <authorList>
            <person name="McCartney M.A."/>
            <person name="Auch B."/>
            <person name="Kono T."/>
            <person name="Mallez S."/>
            <person name="Becker A."/>
            <person name="Gohl D.M."/>
            <person name="Silverstein K.A.T."/>
            <person name="Koren S."/>
            <person name="Bechman K.B."/>
            <person name="Herman A."/>
            <person name="Abrahante J.E."/>
            <person name="Garbe J."/>
        </authorList>
    </citation>
    <scope>NUCLEOTIDE SEQUENCE</scope>
    <source>
        <strain evidence="1">Duluth1</strain>
        <tissue evidence="1">Whole animal</tissue>
    </source>
</reference>
<comment type="caution">
    <text evidence="1">The sequence shown here is derived from an EMBL/GenBank/DDBJ whole genome shotgun (WGS) entry which is preliminary data.</text>
</comment>
<organism evidence="1 2">
    <name type="scientific">Dreissena polymorpha</name>
    <name type="common">Zebra mussel</name>
    <name type="synonym">Mytilus polymorpha</name>
    <dbReference type="NCBI Taxonomy" id="45954"/>
    <lineage>
        <taxon>Eukaryota</taxon>
        <taxon>Metazoa</taxon>
        <taxon>Spiralia</taxon>
        <taxon>Lophotrochozoa</taxon>
        <taxon>Mollusca</taxon>
        <taxon>Bivalvia</taxon>
        <taxon>Autobranchia</taxon>
        <taxon>Heteroconchia</taxon>
        <taxon>Euheterodonta</taxon>
        <taxon>Imparidentia</taxon>
        <taxon>Neoheterodontei</taxon>
        <taxon>Myida</taxon>
        <taxon>Dreissenoidea</taxon>
        <taxon>Dreissenidae</taxon>
        <taxon>Dreissena</taxon>
    </lineage>
</organism>
<evidence type="ECO:0000313" key="1">
    <source>
        <dbReference type="EMBL" id="KAH3716488.1"/>
    </source>
</evidence>
<dbReference type="EMBL" id="JAIWYP010000013">
    <property type="protein sequence ID" value="KAH3716488.1"/>
    <property type="molecule type" value="Genomic_DNA"/>
</dbReference>
<keyword evidence="2" id="KW-1185">Reference proteome</keyword>
<dbReference type="Proteomes" id="UP000828390">
    <property type="component" value="Unassembled WGS sequence"/>
</dbReference>
<evidence type="ECO:0000313" key="2">
    <source>
        <dbReference type="Proteomes" id="UP000828390"/>
    </source>
</evidence>
<sequence>MKAPTVLLEPPLRDETSVTDDADAQRLFAELDQLPDERSLFHYERFATGEVDFCHA</sequence>
<accession>A0A9D4C3P3</accession>
<protein>
    <submittedName>
        <fullName evidence="1">Uncharacterized protein</fullName>
    </submittedName>
</protein>